<organism evidence="1 2">
    <name type="scientific">Datura stramonium</name>
    <name type="common">Jimsonweed</name>
    <name type="synonym">Common thornapple</name>
    <dbReference type="NCBI Taxonomy" id="4076"/>
    <lineage>
        <taxon>Eukaryota</taxon>
        <taxon>Viridiplantae</taxon>
        <taxon>Streptophyta</taxon>
        <taxon>Embryophyta</taxon>
        <taxon>Tracheophyta</taxon>
        <taxon>Spermatophyta</taxon>
        <taxon>Magnoliopsida</taxon>
        <taxon>eudicotyledons</taxon>
        <taxon>Gunneridae</taxon>
        <taxon>Pentapetalae</taxon>
        <taxon>asterids</taxon>
        <taxon>lamiids</taxon>
        <taxon>Solanales</taxon>
        <taxon>Solanaceae</taxon>
        <taxon>Solanoideae</taxon>
        <taxon>Datureae</taxon>
        <taxon>Datura</taxon>
    </lineage>
</organism>
<accession>A0ABS8WRQ7</accession>
<evidence type="ECO:0000313" key="2">
    <source>
        <dbReference type="Proteomes" id="UP000823775"/>
    </source>
</evidence>
<sequence>TVGAEGSITLHSLSSTESETIGGAESLPTVIPTGTWRNYGTRNGKLASSL</sequence>
<feature type="non-terminal residue" evidence="1">
    <location>
        <position position="1"/>
    </location>
</feature>
<keyword evidence="2" id="KW-1185">Reference proteome</keyword>
<dbReference type="EMBL" id="JACEIK010009925">
    <property type="protein sequence ID" value="MCE3214816.1"/>
    <property type="molecule type" value="Genomic_DNA"/>
</dbReference>
<comment type="caution">
    <text evidence="1">The sequence shown here is derived from an EMBL/GenBank/DDBJ whole genome shotgun (WGS) entry which is preliminary data.</text>
</comment>
<gene>
    <name evidence="1" type="ORF">HAX54_053379</name>
</gene>
<name>A0ABS8WRQ7_DATST</name>
<protein>
    <submittedName>
        <fullName evidence="1">Uncharacterized protein</fullName>
    </submittedName>
</protein>
<evidence type="ECO:0000313" key="1">
    <source>
        <dbReference type="EMBL" id="MCE3214816.1"/>
    </source>
</evidence>
<proteinExistence type="predicted"/>
<dbReference type="Proteomes" id="UP000823775">
    <property type="component" value="Unassembled WGS sequence"/>
</dbReference>
<reference evidence="1 2" key="1">
    <citation type="journal article" date="2021" name="BMC Genomics">
        <title>Datura genome reveals duplications of psychoactive alkaloid biosynthetic genes and high mutation rate following tissue culture.</title>
        <authorList>
            <person name="Rajewski A."/>
            <person name="Carter-House D."/>
            <person name="Stajich J."/>
            <person name="Litt A."/>
        </authorList>
    </citation>
    <scope>NUCLEOTIDE SEQUENCE [LARGE SCALE GENOMIC DNA]</scope>
    <source>
        <strain evidence="1">AR-01</strain>
    </source>
</reference>